<comment type="caution">
    <text evidence="1">The sequence shown here is derived from an EMBL/GenBank/DDBJ whole genome shotgun (WGS) entry which is preliminary data.</text>
</comment>
<name>A0ABS2K3U2_9GAMM</name>
<dbReference type="InterPro" id="IPR010732">
    <property type="entry name" value="T6SS_TssG-like"/>
</dbReference>
<keyword evidence="2" id="KW-1185">Reference proteome</keyword>
<accession>A0ABS2K3U2</accession>
<dbReference type="RefSeq" id="WP_284384591.1">
    <property type="nucleotide sequence ID" value="NZ_BSNR01000001.1"/>
</dbReference>
<organism evidence="1 2">
    <name type="scientific">Dyella flava</name>
    <dbReference type="NCBI Taxonomy" id="1920170"/>
    <lineage>
        <taxon>Bacteria</taxon>
        <taxon>Pseudomonadati</taxon>
        <taxon>Pseudomonadota</taxon>
        <taxon>Gammaproteobacteria</taxon>
        <taxon>Lysobacterales</taxon>
        <taxon>Rhodanobacteraceae</taxon>
        <taxon>Dyella</taxon>
    </lineage>
</organism>
<dbReference type="EMBL" id="JADIKE010000035">
    <property type="protein sequence ID" value="MBM7125876.1"/>
    <property type="molecule type" value="Genomic_DNA"/>
</dbReference>
<dbReference type="PANTHER" id="PTHR35564">
    <property type="match status" value="1"/>
</dbReference>
<gene>
    <name evidence="1" type="primary">tssG</name>
    <name evidence="1" type="ORF">ISP19_10900</name>
</gene>
<dbReference type="NCBIfam" id="TIGR03347">
    <property type="entry name" value="VI_chp_1"/>
    <property type="match status" value="1"/>
</dbReference>
<dbReference type="PANTHER" id="PTHR35564:SF3">
    <property type="entry name" value="TYPE VI SECRETION SYSTEM BASEPLATE SUBUNIT TSSG"/>
    <property type="match status" value="1"/>
</dbReference>
<proteinExistence type="predicted"/>
<dbReference type="Proteomes" id="UP001430149">
    <property type="component" value="Unassembled WGS sequence"/>
</dbReference>
<sequence>MTPLLPALMDRAPHMQFFQLCRLLELQAPERPGLGTQDHADHEPVRFRPWPRMGFPASEVCAVEQDDEHPHRPPDVRTTFMGLYGVDAAMPSHLINNIALRREGHEAVMAFLDTYHHRLVTLLHRAWSKYRYPVGFAPGGSDERSRDLLALVGFGLGNKPAQAGLPEARVLALLGLLNQRTRTAGGLAGVVALAVPGIDVDVEEFHPVWIKVDAPACLGRPTRGEDPFVTRGLGQGDVIGRRIRCRTKTVRITLRPRSAEQVEALLPGSIPYRDLMGFLRAYIGVKADAVLRMRVDSTLLPAPRLGEPRSRLAWTTLLRPRTPQTLDISLGRYEAFPSPAMTDAQTYAAGAAA</sequence>
<protein>
    <submittedName>
        <fullName evidence="1">Type VI secretion system baseplate subunit TssG</fullName>
    </submittedName>
</protein>
<evidence type="ECO:0000313" key="1">
    <source>
        <dbReference type="EMBL" id="MBM7125876.1"/>
    </source>
</evidence>
<dbReference type="Pfam" id="PF06996">
    <property type="entry name" value="T6SS_TssG"/>
    <property type="match status" value="1"/>
</dbReference>
<reference evidence="1" key="1">
    <citation type="submission" date="2020-10" db="EMBL/GenBank/DDBJ databases">
        <title>Phylogeny of dyella-like bacteria.</title>
        <authorList>
            <person name="Fu J."/>
        </authorList>
    </citation>
    <scope>NUCLEOTIDE SEQUENCE</scope>
    <source>
        <strain evidence="1">DHOC52</strain>
    </source>
</reference>
<evidence type="ECO:0000313" key="2">
    <source>
        <dbReference type="Proteomes" id="UP001430149"/>
    </source>
</evidence>